<feature type="region of interest" description="Disordered" evidence="1">
    <location>
        <begin position="752"/>
        <end position="774"/>
    </location>
</feature>
<dbReference type="GO" id="GO:0009887">
    <property type="term" value="P:animal organ morphogenesis"/>
    <property type="evidence" value="ECO:0007669"/>
    <property type="project" value="UniProtKB-ARBA"/>
</dbReference>
<evidence type="ECO:0000256" key="1">
    <source>
        <dbReference type="SAM" id="MobiDB-lite"/>
    </source>
</evidence>
<dbReference type="InterPro" id="IPR019748">
    <property type="entry name" value="FERM_central"/>
</dbReference>
<dbReference type="SUPFAM" id="SSF50729">
    <property type="entry name" value="PH domain-like"/>
    <property type="match status" value="1"/>
</dbReference>
<feature type="compositionally biased region" description="Low complexity" evidence="1">
    <location>
        <begin position="1476"/>
        <end position="1502"/>
    </location>
</feature>
<dbReference type="InterPro" id="IPR029071">
    <property type="entry name" value="Ubiquitin-like_domsf"/>
</dbReference>
<dbReference type="EMBL" id="GGFL01000045">
    <property type="protein sequence ID" value="MBW64223.1"/>
    <property type="molecule type" value="Transcribed_RNA"/>
</dbReference>
<reference evidence="3" key="1">
    <citation type="submission" date="2018-01" db="EMBL/GenBank/DDBJ databases">
        <title>An insight into the sialome of Amazonian anophelines.</title>
        <authorList>
            <person name="Ribeiro J.M."/>
            <person name="Scarpassa V."/>
            <person name="Calvo E."/>
        </authorList>
    </citation>
    <scope>NUCLEOTIDE SEQUENCE</scope>
</reference>
<dbReference type="InterPro" id="IPR035963">
    <property type="entry name" value="FERM_2"/>
</dbReference>
<feature type="compositionally biased region" description="Basic residues" evidence="1">
    <location>
        <begin position="1623"/>
        <end position="1634"/>
    </location>
</feature>
<dbReference type="CDD" id="cd14473">
    <property type="entry name" value="FERM_B-lobe"/>
    <property type="match status" value="1"/>
</dbReference>
<feature type="compositionally biased region" description="Low complexity" evidence="1">
    <location>
        <begin position="589"/>
        <end position="605"/>
    </location>
</feature>
<dbReference type="SMART" id="SM00295">
    <property type="entry name" value="B41"/>
    <property type="match status" value="1"/>
</dbReference>
<name>A0A2M4CFX7_ANODA</name>
<evidence type="ECO:0000313" key="3">
    <source>
        <dbReference type="EMBL" id="MBW64223.1"/>
    </source>
</evidence>
<feature type="region of interest" description="Disordered" evidence="1">
    <location>
        <begin position="201"/>
        <end position="309"/>
    </location>
</feature>
<sequence length="1673" mass="177455">MRAFCTVSAPLEVCAPPSRPLPPGTRFLALKLLGTPQPRTLYFLVEAKSRVREVYAQTCHHFSKQGMLDTELFGLAVLIDGEYLFADPESKLSKYGPKSWRSSHTHGLDANGKPLLELHFRVQFYIESPLMLRDEVSRHNYYLQLKYNAVNRELPKECSEQSLLLLSALSLQADLGDCGTALAAAAAAAVDATTTEPAVTAVATSPSTSSNASPVVTATPSSSSSPSSSLTPVAATTGSAAPSLSSTNTSCSSSTTSSNNSNSSSNSVSTHSSSGSSSASSSVTATAGPDTTTTITSLPKPTSSYWEPPPTTDYFRADEYLNPVLRTAWGMAAVTACHRENRGLSRADAETHYIREACNLNEAINAHIFRMRQSKSETGLGTVALSIYAKGIRITVDGSSTATTFHWPTIGKLSFDRKKFEIRSGDAKITLYSTNDDKNKMILALCRETHQFSMKIAPRLTEAIKREEEESSCIHGYPYLYSRALNLPYKSKSDQRISVISSTSSNTTSGIVSDRVHSEDELEIMINTPPSATLAAPSTESLALAHLLDCPSVSRQTSSVGQVSLKDLEGTLAALSGVNHRPPPPPTTPATNQPARPAAAPTTTTNDNSSELKPSSPGKDCESVSPSSQHAIGSQCSSTCSTVVVTATGDCLSLPQGSSTTTTTTTTTGTTGSGGSTATASTISPDRRQTSTCSSLILGFSHTAQNSTLSVATSTCLDHDINEEEEETHSGVYTIAHVPPTETSGVYTMNSSEMTGQSSEIAESESHESSHYGSFQPCRSEMADPLEPVDSVDGDYHRPRLDSGLNSEFRMRSDSNVSAAGSFRGDGSDPTDNKHSLLSAEELTDLIVGRGTYPSRKTVSHTLDSDCDYVTLPLPLEGESYLQGSEDTAPTEDEYDDEVLPPPAPPKRIDSNLSAAQRSIQPAPLLPPVPVPVPMQLLQPLQQQQQLTQLKTMQQPPDSSAPPPPPPYNAHHETTGLRGPDIRAAPSLPDPEAPAIPLRDPPPYPQKPIMMRTSPVIGASSSVTSSVPAPPVTEEVPARFITTRPQINILKAHASVVGETPKPSYAAPTVNNIGNLAAQPQPTQVATVIPPPAAVPSPSASAVTVTVGPPPVAGSGYAGMHHHKAITSPPPPYPEMPKPPQHRTACVLLPVIKPRQYHPPPPPTMPRQPPPPPPSAHPLAATVYTSQLARSQIELYQQQLYSDVDYVIYPIQDPSISQQEYLDAKQGSILAAMAAQSPPPPPYLAYHTVRAHNRSWDACKNHAIYRSTPYLSMALSSNSRYASTQNLSDTYVQLPGAYSPLYSPSMASLCSSYEPPPPPPLRPRPKAPPTAAAAAPSAAAAAVTGSPALFARSRSDDNILNSCENTPKIRRQPPPPPPPPYESKKAIRKPPLPLPPTSVAVTSAMLPLKHPSQPPLPPPSSSVSSLSSQQSPSVYFNSPAERPPEVPAKPTPPKPSGPSAKLQAQIKKQYPDFDLSSLMSTTSSMGMTTTTTQSGSSTTATSNDRTSIDIKTLREKSKHLDLPLISALMHDRSLLKQTRAFVMPKHPSSKHSSPSAGGIRDTVPTATIVSSSVNVGGSPPSMGNGNGGPGGGTPEHGGSTGGQQSSPKSKYPVSGLSTTQLAKPRKTSASHRHPNDKLPPLPGQTAEGNNYVMDPTPTPIKQKSFSQSSQPSA</sequence>
<feature type="region of interest" description="Disordered" evidence="1">
    <location>
        <begin position="575"/>
        <end position="634"/>
    </location>
</feature>
<evidence type="ECO:0000259" key="2">
    <source>
        <dbReference type="PROSITE" id="PS50057"/>
    </source>
</evidence>
<feature type="compositionally biased region" description="Gly residues" evidence="1">
    <location>
        <begin position="1584"/>
        <end position="1601"/>
    </location>
</feature>
<accession>A0A2M4CFX7</accession>
<dbReference type="GO" id="GO:0030182">
    <property type="term" value="P:neuron differentiation"/>
    <property type="evidence" value="ECO:0007669"/>
    <property type="project" value="UniProtKB-ARBA"/>
</dbReference>
<feature type="compositionally biased region" description="Polar residues" evidence="1">
    <location>
        <begin position="624"/>
        <end position="634"/>
    </location>
</feature>
<dbReference type="SUPFAM" id="SSF47031">
    <property type="entry name" value="Second domain of FERM"/>
    <property type="match status" value="1"/>
</dbReference>
<dbReference type="InterPro" id="IPR019749">
    <property type="entry name" value="Band_41_domain"/>
</dbReference>
<dbReference type="CDD" id="cd13185">
    <property type="entry name" value="FERM_C_FRMD1_FRMD6"/>
    <property type="match status" value="1"/>
</dbReference>
<dbReference type="InterPro" id="IPR041781">
    <property type="entry name" value="FRMD6-FERM_C"/>
</dbReference>
<feature type="compositionally biased region" description="Low complexity" evidence="1">
    <location>
        <begin position="1569"/>
        <end position="1583"/>
    </location>
</feature>
<feature type="domain" description="FERM" evidence="2">
    <location>
        <begin position="26"/>
        <end position="457"/>
    </location>
</feature>
<dbReference type="SUPFAM" id="SSF54236">
    <property type="entry name" value="Ubiquitin-like"/>
    <property type="match status" value="1"/>
</dbReference>
<feature type="compositionally biased region" description="Low complexity" evidence="1">
    <location>
        <begin position="201"/>
        <end position="304"/>
    </location>
</feature>
<feature type="compositionally biased region" description="Pro residues" evidence="1">
    <location>
        <begin position="959"/>
        <end position="968"/>
    </location>
</feature>
<feature type="compositionally biased region" description="Low complexity" evidence="1">
    <location>
        <begin position="657"/>
        <end position="682"/>
    </location>
</feature>
<feature type="region of interest" description="Disordered" evidence="1">
    <location>
        <begin position="944"/>
        <end position="1007"/>
    </location>
</feature>
<protein>
    <submittedName>
        <fullName evidence="3">Putative membrane-associated protein tyrosine phosphatase ptp-bas</fullName>
    </submittedName>
</protein>
<dbReference type="VEuPathDB" id="VectorBase:ADAR2_001198"/>
<feature type="region of interest" description="Disordered" evidence="1">
    <location>
        <begin position="651"/>
        <end position="688"/>
    </location>
</feature>
<feature type="compositionally biased region" description="Pro residues" evidence="1">
    <location>
        <begin position="1372"/>
        <end position="1381"/>
    </location>
</feature>
<dbReference type="Gene3D" id="2.30.29.30">
    <property type="entry name" value="Pleckstrin-homology domain (PH domain)/Phosphotyrosine-binding domain (PTB)"/>
    <property type="match status" value="1"/>
</dbReference>
<feature type="region of interest" description="Disordered" evidence="1">
    <location>
        <begin position="816"/>
        <end position="835"/>
    </location>
</feature>
<feature type="region of interest" description="Disordered" evidence="1">
    <location>
        <begin position="880"/>
        <end position="910"/>
    </location>
</feature>
<feature type="compositionally biased region" description="Low complexity" evidence="1">
    <location>
        <begin position="1421"/>
        <end position="1434"/>
    </location>
</feature>
<dbReference type="InterPro" id="IPR011993">
    <property type="entry name" value="PH-like_dom_sf"/>
</dbReference>
<dbReference type="SMART" id="SM01196">
    <property type="entry name" value="FERM_C"/>
    <property type="match status" value="1"/>
</dbReference>
<dbReference type="PANTHER" id="PTHR13429">
    <property type="entry name" value="FERM DOMAIN (PROTEIN4.1-EZRIN-RADIXIN-MOESIN) FAMILY"/>
    <property type="match status" value="1"/>
</dbReference>
<feature type="region of interest" description="Disordered" evidence="1">
    <location>
        <begin position="1350"/>
        <end position="1506"/>
    </location>
</feature>
<feature type="compositionally biased region" description="Low complexity" evidence="1">
    <location>
        <begin position="1661"/>
        <end position="1673"/>
    </location>
</feature>
<feature type="compositionally biased region" description="Pro residues" evidence="1">
    <location>
        <begin position="988"/>
        <end position="1006"/>
    </location>
</feature>
<feature type="region of interest" description="Disordered" evidence="1">
    <location>
        <begin position="1541"/>
        <end position="1673"/>
    </location>
</feature>
<dbReference type="InterPro" id="IPR014352">
    <property type="entry name" value="FERM/acyl-CoA-bd_prot_sf"/>
</dbReference>
<dbReference type="CDD" id="cd17101">
    <property type="entry name" value="FERM_F1_PTPN13_like"/>
    <property type="match status" value="1"/>
</dbReference>
<feature type="compositionally biased region" description="Acidic residues" evidence="1">
    <location>
        <begin position="889"/>
        <end position="899"/>
    </location>
</feature>
<feature type="compositionally biased region" description="Pro residues" evidence="1">
    <location>
        <begin position="1157"/>
        <end position="1176"/>
    </location>
</feature>
<dbReference type="InterPro" id="IPR000299">
    <property type="entry name" value="FERM_domain"/>
</dbReference>
<dbReference type="PANTHER" id="PTHR13429:SF5">
    <property type="entry name" value="PROTEIN EXPANDED"/>
    <property type="match status" value="1"/>
</dbReference>
<dbReference type="InterPro" id="IPR018980">
    <property type="entry name" value="FERM_PH-like_C"/>
</dbReference>
<dbReference type="VEuPathDB" id="VectorBase:ADAC003201"/>
<feature type="compositionally biased region" description="Pro residues" evidence="1">
    <location>
        <begin position="1314"/>
        <end position="1328"/>
    </location>
</feature>
<feature type="region of interest" description="Disordered" evidence="1">
    <location>
        <begin position="1312"/>
        <end position="1335"/>
    </location>
</feature>
<feature type="compositionally biased region" description="Pro residues" evidence="1">
    <location>
        <begin position="1445"/>
        <end position="1456"/>
    </location>
</feature>
<feature type="compositionally biased region" description="Low complexity" evidence="1">
    <location>
        <begin position="944"/>
        <end position="958"/>
    </location>
</feature>
<dbReference type="InterPro" id="IPR047145">
    <property type="entry name" value="FRMD6-like"/>
</dbReference>
<feature type="compositionally biased region" description="Low complexity" evidence="1">
    <location>
        <begin position="1544"/>
        <end position="1555"/>
    </location>
</feature>
<organism evidence="3">
    <name type="scientific">Anopheles darlingi</name>
    <name type="common">Mosquito</name>
    <dbReference type="NCBI Taxonomy" id="43151"/>
    <lineage>
        <taxon>Eukaryota</taxon>
        <taxon>Metazoa</taxon>
        <taxon>Ecdysozoa</taxon>
        <taxon>Arthropoda</taxon>
        <taxon>Hexapoda</taxon>
        <taxon>Insecta</taxon>
        <taxon>Pterygota</taxon>
        <taxon>Neoptera</taxon>
        <taxon>Endopterygota</taxon>
        <taxon>Diptera</taxon>
        <taxon>Nematocera</taxon>
        <taxon>Culicoidea</taxon>
        <taxon>Culicidae</taxon>
        <taxon>Anophelinae</taxon>
        <taxon>Anopheles</taxon>
    </lineage>
</organism>
<proteinExistence type="predicted"/>
<dbReference type="Pfam" id="PF00373">
    <property type="entry name" value="FERM_M"/>
    <property type="match status" value="1"/>
</dbReference>
<dbReference type="GO" id="GO:0035332">
    <property type="term" value="P:positive regulation of hippo signaling"/>
    <property type="evidence" value="ECO:0007669"/>
    <property type="project" value="TreeGrafter"/>
</dbReference>
<dbReference type="Gene3D" id="1.20.80.10">
    <property type="match status" value="1"/>
</dbReference>
<dbReference type="Pfam" id="PF09380">
    <property type="entry name" value="FERM_C"/>
    <property type="match status" value="1"/>
</dbReference>
<feature type="region of interest" description="Disordered" evidence="1">
    <location>
        <begin position="1157"/>
        <end position="1179"/>
    </location>
</feature>
<dbReference type="GO" id="GO:0098592">
    <property type="term" value="C:cytoplasmic side of apical plasma membrane"/>
    <property type="evidence" value="ECO:0007669"/>
    <property type="project" value="TreeGrafter"/>
</dbReference>
<dbReference type="PROSITE" id="PS50057">
    <property type="entry name" value="FERM_3"/>
    <property type="match status" value="1"/>
</dbReference>